<dbReference type="SUPFAM" id="SSF53474">
    <property type="entry name" value="alpha/beta-Hydrolases"/>
    <property type="match status" value="1"/>
</dbReference>
<evidence type="ECO:0000256" key="1">
    <source>
        <dbReference type="SAM" id="MobiDB-lite"/>
    </source>
</evidence>
<dbReference type="InterPro" id="IPR029058">
    <property type="entry name" value="AB_hydrolase_fold"/>
</dbReference>
<sequence>MAEDMATKAPESDAQAVSGIPGDTKPDQGATSMVEHCVTDRPTHMQDTSKLGDVEVYISKPADYPHVSSRLLLLLTGGTGVHSVNNQLQADKYASEGFVVVMPDQFGGDSAPSTNTTAMSSAEENSTLIEQVKLGVATVAKSFTIDMWLARQTPEKVLPRLQAVLKSAREEFADAVSQGDGVYAVGYCVGAKYVVLLGAEDEAEKKPAIKCGAIAHGLQISPAELSSVKVPLSVVAVEGDPMFPDDVREEGMKALEKSSVEHECCVYSGVPHGFAVVGEYEESQIVTKQKEAFEQMLSWLKRH</sequence>
<dbReference type="Proteomes" id="UP000799421">
    <property type="component" value="Unassembled WGS sequence"/>
</dbReference>
<dbReference type="PANTHER" id="PTHR17630:SF80">
    <property type="entry name" value="DIENELACTONE HYDROLASE DOMAIN-CONTAINING PROTEIN"/>
    <property type="match status" value="1"/>
</dbReference>
<dbReference type="Gene3D" id="3.40.50.1820">
    <property type="entry name" value="alpha/beta hydrolase"/>
    <property type="match status" value="1"/>
</dbReference>
<evidence type="ECO:0000259" key="2">
    <source>
        <dbReference type="Pfam" id="PF01738"/>
    </source>
</evidence>
<keyword evidence="3" id="KW-0378">Hydrolase</keyword>
<protein>
    <submittedName>
        <fullName evidence="3">Alpha/beta-hydrolase</fullName>
    </submittedName>
</protein>
<dbReference type="OrthoDB" id="1393670at2759"/>
<dbReference type="EMBL" id="MU006002">
    <property type="protein sequence ID" value="KAF2858829.1"/>
    <property type="molecule type" value="Genomic_DNA"/>
</dbReference>
<dbReference type="PANTHER" id="PTHR17630">
    <property type="entry name" value="DIENELACTONE HYDROLASE"/>
    <property type="match status" value="1"/>
</dbReference>
<keyword evidence="4" id="KW-1185">Reference proteome</keyword>
<dbReference type="GO" id="GO:0016787">
    <property type="term" value="F:hydrolase activity"/>
    <property type="evidence" value="ECO:0007669"/>
    <property type="project" value="UniProtKB-KW"/>
</dbReference>
<feature type="region of interest" description="Disordered" evidence="1">
    <location>
        <begin position="1"/>
        <end position="31"/>
    </location>
</feature>
<reference evidence="3" key="1">
    <citation type="journal article" date="2020" name="Stud. Mycol.">
        <title>101 Dothideomycetes genomes: a test case for predicting lifestyles and emergence of pathogens.</title>
        <authorList>
            <person name="Haridas S."/>
            <person name="Albert R."/>
            <person name="Binder M."/>
            <person name="Bloem J."/>
            <person name="Labutti K."/>
            <person name="Salamov A."/>
            <person name="Andreopoulos B."/>
            <person name="Baker S."/>
            <person name="Barry K."/>
            <person name="Bills G."/>
            <person name="Bluhm B."/>
            <person name="Cannon C."/>
            <person name="Castanera R."/>
            <person name="Culley D."/>
            <person name="Daum C."/>
            <person name="Ezra D."/>
            <person name="Gonzalez J."/>
            <person name="Henrissat B."/>
            <person name="Kuo A."/>
            <person name="Liang C."/>
            <person name="Lipzen A."/>
            <person name="Lutzoni F."/>
            <person name="Magnuson J."/>
            <person name="Mondo S."/>
            <person name="Nolan M."/>
            <person name="Ohm R."/>
            <person name="Pangilinan J."/>
            <person name="Park H.-J."/>
            <person name="Ramirez L."/>
            <person name="Alfaro M."/>
            <person name="Sun H."/>
            <person name="Tritt A."/>
            <person name="Yoshinaga Y."/>
            <person name="Zwiers L.-H."/>
            <person name="Turgeon B."/>
            <person name="Goodwin S."/>
            <person name="Spatafora J."/>
            <person name="Crous P."/>
            <person name="Grigoriev I."/>
        </authorList>
    </citation>
    <scope>NUCLEOTIDE SEQUENCE</scope>
    <source>
        <strain evidence="3">CBS 480.64</strain>
    </source>
</reference>
<gene>
    <name evidence="3" type="ORF">K470DRAFT_283013</name>
</gene>
<dbReference type="AlphaFoldDB" id="A0A6A7BVR7"/>
<accession>A0A6A7BVR7</accession>
<feature type="domain" description="Dienelactone hydrolase" evidence="2">
    <location>
        <begin position="73"/>
        <end position="302"/>
    </location>
</feature>
<evidence type="ECO:0000313" key="4">
    <source>
        <dbReference type="Proteomes" id="UP000799421"/>
    </source>
</evidence>
<evidence type="ECO:0000313" key="3">
    <source>
        <dbReference type="EMBL" id="KAF2858829.1"/>
    </source>
</evidence>
<dbReference type="InterPro" id="IPR002925">
    <property type="entry name" value="Dienelactn_hydro"/>
</dbReference>
<organism evidence="3 4">
    <name type="scientific">Piedraia hortae CBS 480.64</name>
    <dbReference type="NCBI Taxonomy" id="1314780"/>
    <lineage>
        <taxon>Eukaryota</taxon>
        <taxon>Fungi</taxon>
        <taxon>Dikarya</taxon>
        <taxon>Ascomycota</taxon>
        <taxon>Pezizomycotina</taxon>
        <taxon>Dothideomycetes</taxon>
        <taxon>Dothideomycetidae</taxon>
        <taxon>Capnodiales</taxon>
        <taxon>Piedraiaceae</taxon>
        <taxon>Piedraia</taxon>
    </lineage>
</organism>
<dbReference type="Pfam" id="PF01738">
    <property type="entry name" value="DLH"/>
    <property type="match status" value="1"/>
</dbReference>
<proteinExistence type="predicted"/>
<name>A0A6A7BVR7_9PEZI</name>